<dbReference type="RefSeq" id="WP_189317380.1">
    <property type="nucleotide sequence ID" value="NZ_BMQA01000101.1"/>
</dbReference>
<protein>
    <submittedName>
        <fullName evidence="1">Uncharacterized protein</fullName>
    </submittedName>
</protein>
<dbReference type="EMBL" id="BMQA01000101">
    <property type="protein sequence ID" value="GGJ68065.1"/>
    <property type="molecule type" value="Genomic_DNA"/>
</dbReference>
<sequence length="170" mass="18906">MEETQTSSRTGEPLTQAEREQARYALGELALSECGPDTLSMPQKQLDAVRSFFELVWALGVRTGHTAPAVAGVPVDQATVTRAFKLLSEQMTAGQHSGPALWQKVDYHGSVTQRHGAYWVYAIHEQGDPFDEEPELRYDLCEMRGVRAVSVVTNVRRSSLTPLPEYRTTV</sequence>
<comment type="caution">
    <text evidence="1">The sequence shown here is derived from an EMBL/GenBank/DDBJ whole genome shotgun (WGS) entry which is preliminary data.</text>
</comment>
<reference evidence="1" key="2">
    <citation type="submission" date="2020-09" db="EMBL/GenBank/DDBJ databases">
        <authorList>
            <person name="Sun Q."/>
            <person name="Ohkuma M."/>
        </authorList>
    </citation>
    <scope>NUCLEOTIDE SEQUENCE</scope>
    <source>
        <strain evidence="1">JCM 3086</strain>
    </source>
</reference>
<reference evidence="1" key="1">
    <citation type="journal article" date="2014" name="Int. J. Syst. Evol. Microbiol.">
        <title>Complete genome sequence of Corynebacterium casei LMG S-19264T (=DSM 44701T), isolated from a smear-ripened cheese.</title>
        <authorList>
            <consortium name="US DOE Joint Genome Institute (JGI-PGF)"/>
            <person name="Walter F."/>
            <person name="Albersmeier A."/>
            <person name="Kalinowski J."/>
            <person name="Ruckert C."/>
        </authorList>
    </citation>
    <scope>NUCLEOTIDE SEQUENCE</scope>
    <source>
        <strain evidence="1">JCM 3086</strain>
    </source>
</reference>
<evidence type="ECO:0000313" key="2">
    <source>
        <dbReference type="Proteomes" id="UP000657574"/>
    </source>
</evidence>
<dbReference type="Proteomes" id="UP000657574">
    <property type="component" value="Unassembled WGS sequence"/>
</dbReference>
<proteinExistence type="predicted"/>
<dbReference type="AlphaFoldDB" id="A0A917P9W3"/>
<keyword evidence="2" id="KW-1185">Reference proteome</keyword>
<evidence type="ECO:0000313" key="1">
    <source>
        <dbReference type="EMBL" id="GGJ68065.1"/>
    </source>
</evidence>
<name>A0A917P9W3_9ACTN</name>
<organism evidence="1 2">
    <name type="scientific">Streptomyces brasiliensis</name>
    <dbReference type="NCBI Taxonomy" id="1954"/>
    <lineage>
        <taxon>Bacteria</taxon>
        <taxon>Bacillati</taxon>
        <taxon>Actinomycetota</taxon>
        <taxon>Actinomycetes</taxon>
        <taxon>Kitasatosporales</taxon>
        <taxon>Streptomycetaceae</taxon>
        <taxon>Streptomyces</taxon>
    </lineage>
</organism>
<accession>A0A917P9W3</accession>
<gene>
    <name evidence="1" type="ORF">GCM10010121_093480</name>
</gene>